<evidence type="ECO:0000313" key="1">
    <source>
        <dbReference type="EMBL" id="KAI7751886.1"/>
    </source>
</evidence>
<dbReference type="Proteomes" id="UP001206925">
    <property type="component" value="Unassembled WGS sequence"/>
</dbReference>
<protein>
    <submittedName>
        <fullName evidence="1">Uncharacterized protein</fullName>
    </submittedName>
</protein>
<reference evidence="1" key="1">
    <citation type="submission" date="2022-06" db="EMBL/GenBank/DDBJ databases">
        <title>Uncovering the hologenomic basis of an extraordinary plant invasion.</title>
        <authorList>
            <person name="Bieker V.C."/>
            <person name="Martin M.D."/>
            <person name="Gilbert T."/>
            <person name="Hodgins K."/>
            <person name="Battlay P."/>
            <person name="Petersen B."/>
            <person name="Wilson J."/>
        </authorList>
    </citation>
    <scope>NUCLEOTIDE SEQUENCE</scope>
    <source>
        <strain evidence="1">AA19_3_7</strain>
        <tissue evidence="1">Leaf</tissue>
    </source>
</reference>
<sequence length="168" mass="19295">MTTTVPSRSNQRMHNFSLPFLKWGHINTSNRCRRLLSDSIHAAKYKAKTTIEDVVLLETDNNNNNNSSKLVSVADVDVYKPWNLRPRISNHKVISSYSNCTEETEESNKRRKLLISLSKEEIEEDVYALTGSKPARRPKKRNKTIQKQVDNLFPGLYLDGISPDSYRA</sequence>
<dbReference type="PANTHER" id="PTHR33130">
    <property type="entry name" value="PUTATIVE (DUF1639)-RELATED"/>
    <property type="match status" value="1"/>
</dbReference>
<comment type="caution">
    <text evidence="1">The sequence shown here is derived from an EMBL/GenBank/DDBJ whole genome shotgun (WGS) entry which is preliminary data.</text>
</comment>
<accession>A0AAD5GTH3</accession>
<dbReference type="InterPro" id="IPR012438">
    <property type="entry name" value="DUF1639"/>
</dbReference>
<dbReference type="Pfam" id="PF07797">
    <property type="entry name" value="DUF1639"/>
    <property type="match status" value="1"/>
</dbReference>
<dbReference type="AlphaFoldDB" id="A0AAD5GTH3"/>
<dbReference type="PANTHER" id="PTHR33130:SF40">
    <property type="entry name" value="CHROMOGRANIN (DUF1639)"/>
    <property type="match status" value="1"/>
</dbReference>
<name>A0AAD5GTH3_AMBAR</name>
<proteinExistence type="predicted"/>
<gene>
    <name evidence="1" type="ORF">M8C21_002613</name>
</gene>
<dbReference type="EMBL" id="JAMZMK010005794">
    <property type="protein sequence ID" value="KAI7751886.1"/>
    <property type="molecule type" value="Genomic_DNA"/>
</dbReference>
<organism evidence="1 2">
    <name type="scientific">Ambrosia artemisiifolia</name>
    <name type="common">Common ragweed</name>
    <dbReference type="NCBI Taxonomy" id="4212"/>
    <lineage>
        <taxon>Eukaryota</taxon>
        <taxon>Viridiplantae</taxon>
        <taxon>Streptophyta</taxon>
        <taxon>Embryophyta</taxon>
        <taxon>Tracheophyta</taxon>
        <taxon>Spermatophyta</taxon>
        <taxon>Magnoliopsida</taxon>
        <taxon>eudicotyledons</taxon>
        <taxon>Gunneridae</taxon>
        <taxon>Pentapetalae</taxon>
        <taxon>asterids</taxon>
        <taxon>campanulids</taxon>
        <taxon>Asterales</taxon>
        <taxon>Asteraceae</taxon>
        <taxon>Asteroideae</taxon>
        <taxon>Heliantheae alliance</taxon>
        <taxon>Heliantheae</taxon>
        <taxon>Ambrosia</taxon>
    </lineage>
</organism>
<keyword evidence="2" id="KW-1185">Reference proteome</keyword>
<evidence type="ECO:0000313" key="2">
    <source>
        <dbReference type="Proteomes" id="UP001206925"/>
    </source>
</evidence>